<dbReference type="PANTHER" id="PTHR31479">
    <property type="entry name" value="ALPHA/BETA-HYDROLASES SUPERFAMILY PROTEIN"/>
    <property type="match status" value="1"/>
</dbReference>
<evidence type="ECO:0000259" key="2">
    <source>
        <dbReference type="Pfam" id="PF01764"/>
    </source>
</evidence>
<keyword evidence="1" id="KW-0378">Hydrolase</keyword>
<dbReference type="OrthoDB" id="58570at2759"/>
<accession>A0A9N7N440</accession>
<dbReference type="Pfam" id="PF01764">
    <property type="entry name" value="Lipase_3"/>
    <property type="match status" value="1"/>
</dbReference>
<evidence type="ECO:0000313" key="3">
    <source>
        <dbReference type="EMBL" id="CAA0826420.1"/>
    </source>
</evidence>
<dbReference type="SUPFAM" id="SSF53474">
    <property type="entry name" value="alpha/beta-Hydrolases"/>
    <property type="match status" value="1"/>
</dbReference>
<proteinExistence type="predicted"/>
<dbReference type="GO" id="GO:0016787">
    <property type="term" value="F:hydrolase activity"/>
    <property type="evidence" value="ECO:0007669"/>
    <property type="project" value="UniProtKB-KW"/>
</dbReference>
<organism evidence="3 4">
    <name type="scientific">Striga hermonthica</name>
    <name type="common">Purple witchweed</name>
    <name type="synonym">Buchnera hermonthica</name>
    <dbReference type="NCBI Taxonomy" id="68872"/>
    <lineage>
        <taxon>Eukaryota</taxon>
        <taxon>Viridiplantae</taxon>
        <taxon>Streptophyta</taxon>
        <taxon>Embryophyta</taxon>
        <taxon>Tracheophyta</taxon>
        <taxon>Spermatophyta</taxon>
        <taxon>Magnoliopsida</taxon>
        <taxon>eudicotyledons</taxon>
        <taxon>Gunneridae</taxon>
        <taxon>Pentapetalae</taxon>
        <taxon>asterids</taxon>
        <taxon>lamiids</taxon>
        <taxon>Lamiales</taxon>
        <taxon>Orobanchaceae</taxon>
        <taxon>Buchnereae</taxon>
        <taxon>Striga</taxon>
    </lineage>
</organism>
<protein>
    <submittedName>
        <fullName evidence="3">Lipase class 3-related protein</fullName>
    </submittedName>
</protein>
<keyword evidence="4" id="KW-1185">Reference proteome</keyword>
<feature type="domain" description="Fungal lipase-type" evidence="2">
    <location>
        <begin position="194"/>
        <end position="256"/>
    </location>
</feature>
<evidence type="ECO:0000256" key="1">
    <source>
        <dbReference type="ARBA" id="ARBA00022801"/>
    </source>
</evidence>
<name>A0A9N7N440_STRHE</name>
<comment type="caution">
    <text evidence="3">The sequence shown here is derived from an EMBL/GenBank/DDBJ whole genome shotgun (WGS) entry which is preliminary data.</text>
</comment>
<dbReference type="Proteomes" id="UP001153555">
    <property type="component" value="Unassembled WGS sequence"/>
</dbReference>
<dbReference type="EMBL" id="CACSLK010027624">
    <property type="protein sequence ID" value="CAA0826420.1"/>
    <property type="molecule type" value="Genomic_DNA"/>
</dbReference>
<gene>
    <name evidence="3" type="ORF">SHERM_01626</name>
</gene>
<reference evidence="3" key="1">
    <citation type="submission" date="2019-12" db="EMBL/GenBank/DDBJ databases">
        <authorList>
            <person name="Scholes J."/>
        </authorList>
    </citation>
    <scope>NUCLEOTIDE SEQUENCE</scope>
</reference>
<dbReference type="AlphaFoldDB" id="A0A9N7N440"/>
<dbReference type="InterPro" id="IPR029058">
    <property type="entry name" value="AB_hydrolase_fold"/>
</dbReference>
<sequence length="414" mass="46897">MRMMKTSGIRGHQCHRISTEDGGSRTIFRRDINDIRLLAAADEMLGCRTMAVAPPEGAGGSYPTTLILEDNLKMASEKEIFSLSGPTFLTAIDWNNSHHRRSIAASLVQGAYTLERDRRQNRQGPHALAPPWWQFFNFRLVKVLMDDHDVSNFGAVYEFNFQYPYHNYYLGQRPPQYVIAFRGTVNKAGNREQGFKLNFHCIFNNLHNSTRFQIGFNSVSEIVQRVGPGNVWVAGHSLGSSIALVIGREMVKAGIHLETYLFNPPFVSPPIERIKNEKLKLGLRLASSVLTAGLAAAVKFQEKNPFALLSTWIPYLFINPDDPICSEYLGYFKHREDMESIGAGKIGRLATKHSIGSIFSGNDGEAVHLLPCAYLSVNLSTYESFKEVHGIHQWWRPDLELKYNLYQYKYESKT</sequence>
<dbReference type="InterPro" id="IPR002921">
    <property type="entry name" value="Fungal_lipase-type"/>
</dbReference>
<dbReference type="PANTHER" id="PTHR31479:SF4">
    <property type="entry name" value="FUNGAL LIPASE-LIKE DOMAIN-CONTAINING PROTEIN"/>
    <property type="match status" value="1"/>
</dbReference>
<dbReference type="Gene3D" id="3.40.50.1820">
    <property type="entry name" value="alpha/beta hydrolase"/>
    <property type="match status" value="1"/>
</dbReference>
<evidence type="ECO:0000313" key="4">
    <source>
        <dbReference type="Proteomes" id="UP001153555"/>
    </source>
</evidence>
<dbReference type="GO" id="GO:0006629">
    <property type="term" value="P:lipid metabolic process"/>
    <property type="evidence" value="ECO:0007669"/>
    <property type="project" value="InterPro"/>
</dbReference>